<feature type="domain" description="EamA" evidence="2">
    <location>
        <begin position="153"/>
        <end position="284"/>
    </location>
</feature>
<dbReference type="SUPFAM" id="SSF103481">
    <property type="entry name" value="Multidrug resistance efflux transporter EmrE"/>
    <property type="match status" value="2"/>
</dbReference>
<evidence type="ECO:0000259" key="2">
    <source>
        <dbReference type="Pfam" id="PF00892"/>
    </source>
</evidence>
<evidence type="ECO:0000313" key="3">
    <source>
        <dbReference type="EMBL" id="OGK44305.1"/>
    </source>
</evidence>
<dbReference type="PANTHER" id="PTHR22911">
    <property type="entry name" value="ACYL-MALONYL CONDENSING ENZYME-RELATED"/>
    <property type="match status" value="1"/>
</dbReference>
<evidence type="ECO:0000313" key="4">
    <source>
        <dbReference type="Proteomes" id="UP000178040"/>
    </source>
</evidence>
<dbReference type="Pfam" id="PF00892">
    <property type="entry name" value="EamA"/>
    <property type="match status" value="2"/>
</dbReference>
<gene>
    <name evidence="3" type="ORF">A3B40_01565</name>
</gene>
<feature type="transmembrane region" description="Helical" evidence="1">
    <location>
        <begin position="270"/>
        <end position="287"/>
    </location>
</feature>
<feature type="transmembrane region" description="Helical" evidence="1">
    <location>
        <begin position="240"/>
        <end position="263"/>
    </location>
</feature>
<keyword evidence="1" id="KW-0472">Membrane</keyword>
<organism evidence="3 4">
    <name type="scientific">Candidatus Roizmanbacteria bacterium RIFCSPLOWO2_01_FULL_37_16</name>
    <dbReference type="NCBI Taxonomy" id="1802058"/>
    <lineage>
        <taxon>Bacteria</taxon>
        <taxon>Candidatus Roizmaniibacteriota</taxon>
    </lineage>
</organism>
<comment type="caution">
    <text evidence="3">The sequence shown here is derived from an EMBL/GenBank/DDBJ whole genome shotgun (WGS) entry which is preliminary data.</text>
</comment>
<keyword evidence="1" id="KW-1133">Transmembrane helix</keyword>
<dbReference type="InterPro" id="IPR000620">
    <property type="entry name" value="EamA_dom"/>
</dbReference>
<feature type="transmembrane region" description="Helical" evidence="1">
    <location>
        <begin position="95"/>
        <end position="115"/>
    </location>
</feature>
<name>A0A1F7ILU1_9BACT</name>
<dbReference type="AlphaFoldDB" id="A0A1F7ILU1"/>
<accession>A0A1F7ILU1</accession>
<dbReference type="PANTHER" id="PTHR22911:SF137">
    <property type="entry name" value="SOLUTE CARRIER FAMILY 35 MEMBER G2-RELATED"/>
    <property type="match status" value="1"/>
</dbReference>
<feature type="transmembrane region" description="Helical" evidence="1">
    <location>
        <begin position="121"/>
        <end position="138"/>
    </location>
</feature>
<feature type="transmembrane region" description="Helical" evidence="1">
    <location>
        <begin position="39"/>
        <end position="58"/>
    </location>
</feature>
<dbReference type="Proteomes" id="UP000178040">
    <property type="component" value="Unassembled WGS sequence"/>
</dbReference>
<feature type="transmembrane region" description="Helical" evidence="1">
    <location>
        <begin position="64"/>
        <end position="83"/>
    </location>
</feature>
<dbReference type="Gene3D" id="1.10.3730.20">
    <property type="match status" value="2"/>
</dbReference>
<feature type="transmembrane region" description="Helical" evidence="1">
    <location>
        <begin position="6"/>
        <end position="27"/>
    </location>
</feature>
<proteinExistence type="predicted"/>
<feature type="transmembrane region" description="Helical" evidence="1">
    <location>
        <begin position="179"/>
        <end position="201"/>
    </location>
</feature>
<reference evidence="3 4" key="1">
    <citation type="journal article" date="2016" name="Nat. Commun.">
        <title>Thousands of microbial genomes shed light on interconnected biogeochemical processes in an aquifer system.</title>
        <authorList>
            <person name="Anantharaman K."/>
            <person name="Brown C.T."/>
            <person name="Hug L.A."/>
            <person name="Sharon I."/>
            <person name="Castelle C.J."/>
            <person name="Probst A.J."/>
            <person name="Thomas B.C."/>
            <person name="Singh A."/>
            <person name="Wilkins M.J."/>
            <person name="Karaoz U."/>
            <person name="Brodie E.L."/>
            <person name="Williams K.H."/>
            <person name="Hubbard S.S."/>
            <person name="Banfield J.F."/>
        </authorList>
    </citation>
    <scope>NUCLEOTIDE SEQUENCE [LARGE SCALE GENOMIC DNA]</scope>
</reference>
<protein>
    <recommendedName>
        <fullName evidence="2">EamA domain-containing protein</fullName>
    </recommendedName>
</protein>
<feature type="transmembrane region" description="Helical" evidence="1">
    <location>
        <begin position="213"/>
        <end position="234"/>
    </location>
</feature>
<feature type="transmembrane region" description="Helical" evidence="1">
    <location>
        <begin position="150"/>
        <end position="173"/>
    </location>
</feature>
<keyword evidence="1" id="KW-0812">Transmembrane</keyword>
<feature type="domain" description="EamA" evidence="2">
    <location>
        <begin position="9"/>
        <end position="137"/>
    </location>
</feature>
<dbReference type="GO" id="GO:0016020">
    <property type="term" value="C:membrane"/>
    <property type="evidence" value="ECO:0007669"/>
    <property type="project" value="InterPro"/>
</dbReference>
<dbReference type="EMBL" id="MGAI01000031">
    <property type="protein sequence ID" value="OGK44305.1"/>
    <property type="molecule type" value="Genomic_DNA"/>
</dbReference>
<dbReference type="InterPro" id="IPR037185">
    <property type="entry name" value="EmrE-like"/>
</dbReference>
<sequence length="289" mass="31964">MSNVILLPLFLSLIPMFGWGLISVLAANLSRKVGGFNGGLLIQLFAFLGTLLISPIFFSLPEKINWFGLIIQGILGAGTYILYCQALEKGKVPIVVPVVSAWAFISVILGVIFLGEVISPIKAISIFITILGIIILTINWNKITRTRINLFNPGVLLALLVALGWGFSFFYLGPLTKQMGWFFTTIGSRTFIIISFFLAYFLRPQQSNLFQGVPWKVLLPIAALDVVAFTTYNLAVSRYYVSYVSVISSASPLVAVVLGEFWLKEKTTRWQKFAIAVIILGIIGLQFKN</sequence>
<evidence type="ECO:0000256" key="1">
    <source>
        <dbReference type="SAM" id="Phobius"/>
    </source>
</evidence>